<evidence type="ECO:0000313" key="2">
    <source>
        <dbReference type="Proteomes" id="UP001207468"/>
    </source>
</evidence>
<evidence type="ECO:0000313" key="1">
    <source>
        <dbReference type="EMBL" id="KAI9512759.1"/>
    </source>
</evidence>
<comment type="caution">
    <text evidence="1">The sequence shown here is derived from an EMBL/GenBank/DDBJ whole genome shotgun (WGS) entry which is preliminary data.</text>
</comment>
<organism evidence="1 2">
    <name type="scientific">Russula earlei</name>
    <dbReference type="NCBI Taxonomy" id="71964"/>
    <lineage>
        <taxon>Eukaryota</taxon>
        <taxon>Fungi</taxon>
        <taxon>Dikarya</taxon>
        <taxon>Basidiomycota</taxon>
        <taxon>Agaricomycotina</taxon>
        <taxon>Agaricomycetes</taxon>
        <taxon>Russulales</taxon>
        <taxon>Russulaceae</taxon>
        <taxon>Russula</taxon>
    </lineage>
</organism>
<keyword evidence="1" id="KW-0378">Hydrolase</keyword>
<accession>A0ACC0UNV4</accession>
<gene>
    <name evidence="1" type="ORF">F5148DRAFT_733321</name>
</gene>
<sequence>MPPPAHPVPSPSRIPSLRRTPHVSHSRAIPTSSAHPHAVPQKQLALDSDDVNAGSQATEAVTAGDEDIDEMSPVRPAVIGSGSHKYAAISKMPPPPTRTIALGERLPAIRPSLSDDESEESAEEEDPKSKLANAMPDTSRSSRRPPVLHCHKYDSVQIQTQTHSAIISAAGHVYVAATGHHVKVYDLSLSESPIFTLDGKDMGLKELKATSLEFCPAYAAQDKGRYVWIGAKDGHMYELDVTTGQLAGTRPSVHLNAITRILRHGDRMISLDDNGKVTIWTSGVAGEGLRLASAQVRASRISDRQGFVAMLAGKLWTSAREATTPGARGPSVRLYDILTPGSATRSVLPTEHVGMVTSGTVLPSHPNHVYLGHEGGFVTIWSTATGDGTPVCEEVMRISNSDVLCLEGINDRLWVGGRNGTIAAYSVESRPWVMTNNWVAHLNSQSVLPLQKIAVDPYSIDKIGRLCVYSIGRDDHVKCWDGLLGADWQDVELFKLEKGFSQFRNITILFISWNIGATKTEQLSGSKENSSFLYDALNSVSSPDIIVFGLQEVVPLDKANVAKFLKKKKGLEGASTTLHVEHRRWADKLVGAVAFALPDERYKLLYTKELVGLLSCVMIKTKEFSSTRDCAAHTISRGVGGRFGNKGAVAVRLVIDDTSLCFLNCHLAAGHRRVRDRNADAAAIIEHEKLFPNIETEDEALSFVGGGDGAMALDHEIVFMSGDLNYRIDQRRDVVVSSVQQNTFQSLLIHDQLTKEMKTNIRLRSFMEGPITFPPTYKYDLHSGEYDTSEKRRIPAWCDRVLWRARDVTRVEQLHYRRYEPDISDHRPISAAFRVLVKSIQHDARSKAKEEVEGQWSMREMQLLMEARAFYAEQLLL</sequence>
<keyword evidence="2" id="KW-1185">Reference proteome</keyword>
<reference evidence="1" key="1">
    <citation type="submission" date="2021-03" db="EMBL/GenBank/DDBJ databases">
        <title>Evolutionary priming and transition to the ectomycorrhizal habit in an iconic lineage of mushroom-forming fungi: is preadaptation a requirement?</title>
        <authorList>
            <consortium name="DOE Joint Genome Institute"/>
            <person name="Looney B.P."/>
            <person name="Miyauchi S."/>
            <person name="Morin E."/>
            <person name="Drula E."/>
            <person name="Courty P.E."/>
            <person name="Chicoki N."/>
            <person name="Fauchery L."/>
            <person name="Kohler A."/>
            <person name="Kuo A."/>
            <person name="LaButti K."/>
            <person name="Pangilinan J."/>
            <person name="Lipzen A."/>
            <person name="Riley R."/>
            <person name="Andreopoulos W."/>
            <person name="He G."/>
            <person name="Johnson J."/>
            <person name="Barry K.W."/>
            <person name="Grigoriev I.V."/>
            <person name="Nagy L."/>
            <person name="Hibbett D."/>
            <person name="Henrissat B."/>
            <person name="Matheny P.B."/>
            <person name="Labbe J."/>
            <person name="Martin A.F."/>
        </authorList>
    </citation>
    <scope>NUCLEOTIDE SEQUENCE</scope>
    <source>
        <strain evidence="1">BPL698</strain>
    </source>
</reference>
<proteinExistence type="predicted"/>
<dbReference type="EMBL" id="JAGFNK010000006">
    <property type="protein sequence ID" value="KAI9512759.1"/>
    <property type="molecule type" value="Genomic_DNA"/>
</dbReference>
<name>A0ACC0UNV4_9AGAM</name>
<keyword evidence="1" id="KW-0255">Endonuclease</keyword>
<protein>
    <submittedName>
        <fullName evidence="1">Endonuclease/exonuclease/phosphatase</fullName>
    </submittedName>
</protein>
<keyword evidence="1" id="KW-0540">Nuclease</keyword>
<dbReference type="Proteomes" id="UP001207468">
    <property type="component" value="Unassembled WGS sequence"/>
</dbReference>